<accession>A0A0G9HCL4</accession>
<dbReference type="EMBL" id="CP017480">
    <property type="protein sequence ID" value="APG04376.1"/>
    <property type="molecule type" value="Genomic_DNA"/>
</dbReference>
<dbReference type="OrthoDB" id="9989069at2"/>
<dbReference type="PATRIC" id="fig|1440763.5.peg.1487"/>
<sequence>MTESSATVRKPRRWVVHVVWLAIAILAFWGGTKFGFQVYNATLGMMILDHDRVQTLGQVRVSLRLLGDDDLSVHRASETTMLSSSLVRLANLPRYIPCRPTDAGALVAARGYLAIHPLASEKELGDIYTEGLSYCDKPADRYPYPHVIF</sequence>
<dbReference type="RefSeq" id="WP_046967285.1">
    <property type="nucleotide sequence ID" value="NZ_CP017480.1"/>
</dbReference>
<name>A0A0G9HCL4_9GAMM</name>
<dbReference type="STRING" id="1440763.BJI69_11025"/>
<evidence type="ECO:0000313" key="2">
    <source>
        <dbReference type="Proteomes" id="UP000182987"/>
    </source>
</evidence>
<keyword evidence="2" id="KW-1185">Reference proteome</keyword>
<gene>
    <name evidence="1" type="ORF">BJI69_11025</name>
</gene>
<dbReference type="KEGG" id="lrz:BJI69_11025"/>
<protein>
    <submittedName>
        <fullName evidence="1">Uncharacterized protein</fullName>
    </submittedName>
</protein>
<dbReference type="AlphaFoldDB" id="A0A0G9HCL4"/>
<dbReference type="Proteomes" id="UP000182987">
    <property type="component" value="Chromosome"/>
</dbReference>
<proteinExistence type="predicted"/>
<evidence type="ECO:0000313" key="1">
    <source>
        <dbReference type="EMBL" id="APG04376.1"/>
    </source>
</evidence>
<reference evidence="2" key="1">
    <citation type="submission" date="2016-09" db="EMBL/GenBank/DDBJ databases">
        <authorList>
            <person name="Lysoe E."/>
        </authorList>
    </citation>
    <scope>NUCLEOTIDE SEQUENCE [LARGE SCALE GENOMIC DNA]</scope>
    <source>
        <strain evidence="2">LJ96T</strain>
    </source>
</reference>
<organism evidence="1 2">
    <name type="scientific">Luteibacter rhizovicinus DSM 16549</name>
    <dbReference type="NCBI Taxonomy" id="1440763"/>
    <lineage>
        <taxon>Bacteria</taxon>
        <taxon>Pseudomonadati</taxon>
        <taxon>Pseudomonadota</taxon>
        <taxon>Gammaproteobacteria</taxon>
        <taxon>Lysobacterales</taxon>
        <taxon>Rhodanobacteraceae</taxon>
        <taxon>Luteibacter</taxon>
    </lineage>
</organism>